<feature type="domain" description="Cas12f1-like TNB" evidence="7">
    <location>
        <begin position="308"/>
        <end position="375"/>
    </location>
</feature>
<dbReference type="InterPro" id="IPR001959">
    <property type="entry name" value="Transposase"/>
</dbReference>
<dbReference type="PANTHER" id="PTHR30405">
    <property type="entry name" value="TRANSPOSASE"/>
    <property type="match status" value="1"/>
</dbReference>
<comment type="caution">
    <text evidence="8">The sequence shown here is derived from an EMBL/GenBank/DDBJ whole genome shotgun (WGS) entry which is preliminary data.</text>
</comment>
<keyword evidence="4" id="KW-0238">DNA-binding</keyword>
<proteinExistence type="inferred from homology"/>
<reference evidence="8 9" key="1">
    <citation type="submission" date="2019-08" db="EMBL/GenBank/DDBJ databases">
        <title>In-depth cultivation of the pig gut microbiome towards novel bacterial diversity and tailored functional studies.</title>
        <authorList>
            <person name="Wylensek D."/>
            <person name="Hitch T.C.A."/>
            <person name="Clavel T."/>
        </authorList>
    </citation>
    <scope>NUCLEOTIDE SEQUENCE [LARGE SCALE GENOMIC DNA]</scope>
    <source>
        <strain evidence="8 9">WCA-470BD-2E</strain>
    </source>
</reference>
<dbReference type="PANTHER" id="PTHR30405:SF11">
    <property type="entry name" value="RNA-GUIDED DNA ENDONUCLEASE RV2885C-RELATED"/>
    <property type="match status" value="1"/>
</dbReference>
<dbReference type="GO" id="GO:0032196">
    <property type="term" value="P:transposition"/>
    <property type="evidence" value="ECO:0007669"/>
    <property type="project" value="UniProtKB-KW"/>
</dbReference>
<dbReference type="Proteomes" id="UP000452141">
    <property type="component" value="Unassembled WGS sequence"/>
</dbReference>
<dbReference type="GO" id="GO:0006310">
    <property type="term" value="P:DNA recombination"/>
    <property type="evidence" value="ECO:0007669"/>
    <property type="project" value="UniProtKB-KW"/>
</dbReference>
<sequence>MEISLTIKARIYPSQSEAESLKKTMEAYRQGCNYASQYVFNNNFELGQSKLNKALYHDLRDTFGLKSQMAQSVLRTVIARYKTIATQLSQKPYKCLGYKIKRDLTWLWKPITFSRPQFDLVRNRDWSFKNDSQVSLNTLDGRIICQISMSGFEKYQDWQFGSARVLKSDKHWYLHISASQEIDDYDINQTRHVIGIDRGLRQIVTCYDEKGKTLFKNGKQIAKKRNHYKQLRRHLQLTNTKSSKRRIRKIGQRENRWMNDYNHCLSKTLVEKYGTDSLFVLEDLTNVTFDTVNNRKREDRYEHCSWSFYDLEQKLTYKAHLNHSEVIKVDAYCTSQRCPKCGRINKENRKHNLHLYICDKCGYKSNDDRIGAMNIQNLGTMYVSGNYKPTYQKLV</sequence>
<evidence type="ECO:0000256" key="3">
    <source>
        <dbReference type="ARBA" id="ARBA00022578"/>
    </source>
</evidence>
<dbReference type="AlphaFoldDB" id="A0A844FM75"/>
<comment type="similarity">
    <text evidence="1">In the C-terminal section; belongs to the transposase 35 family.</text>
</comment>
<dbReference type="RefSeq" id="WP_154486548.1">
    <property type="nucleotide sequence ID" value="NZ_VUMW01000006.1"/>
</dbReference>
<dbReference type="Pfam" id="PF07282">
    <property type="entry name" value="Cas12f1-like_TNB"/>
    <property type="match status" value="1"/>
</dbReference>
<dbReference type="NCBIfam" id="TIGR01766">
    <property type="entry name" value="IS200/IS605 family accessory protein TnpB-like domain"/>
    <property type="match status" value="1"/>
</dbReference>
<keyword evidence="3" id="KW-0815">Transposition</keyword>
<dbReference type="GO" id="GO:0003677">
    <property type="term" value="F:DNA binding"/>
    <property type="evidence" value="ECO:0007669"/>
    <property type="project" value="UniProtKB-KW"/>
</dbReference>
<organism evidence="8 9">
    <name type="scientific">Lactobacillus equicursoris</name>
    <dbReference type="NCBI Taxonomy" id="420645"/>
    <lineage>
        <taxon>Bacteria</taxon>
        <taxon>Bacillati</taxon>
        <taxon>Bacillota</taxon>
        <taxon>Bacilli</taxon>
        <taxon>Lactobacillales</taxon>
        <taxon>Lactobacillaceae</taxon>
        <taxon>Lactobacillus</taxon>
    </lineage>
</organism>
<protein>
    <submittedName>
        <fullName evidence="8">IS200/IS605 family element transposase accessory protein TnpB</fullName>
    </submittedName>
</protein>
<evidence type="ECO:0000313" key="8">
    <source>
        <dbReference type="EMBL" id="MST79506.1"/>
    </source>
</evidence>
<dbReference type="Pfam" id="PF01385">
    <property type="entry name" value="OrfB_IS605"/>
    <property type="match status" value="1"/>
</dbReference>
<dbReference type="NCBIfam" id="NF040570">
    <property type="entry name" value="guided_TnpB"/>
    <property type="match status" value="1"/>
</dbReference>
<dbReference type="InterPro" id="IPR010095">
    <property type="entry name" value="Cas12f1-like_TNB"/>
</dbReference>
<evidence type="ECO:0000259" key="6">
    <source>
        <dbReference type="Pfam" id="PF01385"/>
    </source>
</evidence>
<evidence type="ECO:0000313" key="9">
    <source>
        <dbReference type="Proteomes" id="UP000452141"/>
    </source>
</evidence>
<evidence type="ECO:0000256" key="4">
    <source>
        <dbReference type="ARBA" id="ARBA00023125"/>
    </source>
</evidence>
<feature type="domain" description="Probable transposase IS891/IS1136/IS1341" evidence="6">
    <location>
        <begin position="189"/>
        <end position="276"/>
    </location>
</feature>
<gene>
    <name evidence="8" type="ORF">FYJ61_03210</name>
</gene>
<dbReference type="InterPro" id="IPR051399">
    <property type="entry name" value="RNA-guided_DNA_endo/Transpos"/>
</dbReference>
<keyword evidence="5" id="KW-0233">DNA recombination</keyword>
<accession>A0A844FM75</accession>
<evidence type="ECO:0000256" key="2">
    <source>
        <dbReference type="ARBA" id="ARBA00011044"/>
    </source>
</evidence>
<dbReference type="EMBL" id="VUMW01000006">
    <property type="protein sequence ID" value="MST79506.1"/>
    <property type="molecule type" value="Genomic_DNA"/>
</dbReference>
<name>A0A844FM75_9LACO</name>
<comment type="similarity">
    <text evidence="2">In the N-terminal section; belongs to the transposase 2 family.</text>
</comment>
<evidence type="ECO:0000256" key="5">
    <source>
        <dbReference type="ARBA" id="ARBA00023172"/>
    </source>
</evidence>
<evidence type="ECO:0000259" key="7">
    <source>
        <dbReference type="Pfam" id="PF07282"/>
    </source>
</evidence>
<evidence type="ECO:0000256" key="1">
    <source>
        <dbReference type="ARBA" id="ARBA00008761"/>
    </source>
</evidence>